<keyword evidence="11" id="KW-1185">Reference proteome</keyword>
<feature type="transmembrane region" description="Helical" evidence="8">
    <location>
        <begin position="63"/>
        <end position="85"/>
    </location>
</feature>
<keyword evidence="3 8" id="KW-0813">Transport</keyword>
<dbReference type="EMBL" id="JAHDTB010000001">
    <property type="protein sequence ID" value="MBW8286186.1"/>
    <property type="molecule type" value="Genomic_DNA"/>
</dbReference>
<dbReference type="Pfam" id="PF00528">
    <property type="entry name" value="BPD_transp_1"/>
    <property type="match status" value="1"/>
</dbReference>
<comment type="caution">
    <text evidence="10">The sequence shown here is derived from an EMBL/GenBank/DDBJ whole genome shotgun (WGS) entry which is preliminary data.</text>
</comment>
<keyword evidence="5 8" id="KW-0812">Transmembrane</keyword>
<keyword evidence="6 8" id="KW-1133">Transmembrane helix</keyword>
<dbReference type="PROSITE" id="PS50928">
    <property type="entry name" value="ABC_TM1"/>
    <property type="match status" value="1"/>
</dbReference>
<evidence type="ECO:0000256" key="7">
    <source>
        <dbReference type="ARBA" id="ARBA00023136"/>
    </source>
</evidence>
<evidence type="ECO:0000313" key="11">
    <source>
        <dbReference type="Proteomes" id="UP000711178"/>
    </source>
</evidence>
<dbReference type="InterPro" id="IPR043429">
    <property type="entry name" value="ArtM/GltK/GlnP/TcyL/YhdX-like"/>
</dbReference>
<evidence type="ECO:0000259" key="9">
    <source>
        <dbReference type="PROSITE" id="PS50928"/>
    </source>
</evidence>
<protein>
    <submittedName>
        <fullName evidence="10">ABC transporter permease subunit</fullName>
    </submittedName>
</protein>
<organism evidence="10 11">
    <name type="scientific">Chromobacterium subtsugae</name>
    <dbReference type="NCBI Taxonomy" id="251747"/>
    <lineage>
        <taxon>Bacteria</taxon>
        <taxon>Pseudomonadati</taxon>
        <taxon>Pseudomonadota</taxon>
        <taxon>Betaproteobacteria</taxon>
        <taxon>Neisseriales</taxon>
        <taxon>Chromobacteriaceae</taxon>
        <taxon>Chromobacterium</taxon>
    </lineage>
</organism>
<dbReference type="RefSeq" id="WP_197466040.1">
    <property type="nucleotide sequence ID" value="NZ_JAHDTB010000001.1"/>
</dbReference>
<dbReference type="InterPro" id="IPR035906">
    <property type="entry name" value="MetI-like_sf"/>
</dbReference>
<accession>A0ABS7F8T0</accession>
<evidence type="ECO:0000256" key="6">
    <source>
        <dbReference type="ARBA" id="ARBA00022989"/>
    </source>
</evidence>
<evidence type="ECO:0000256" key="3">
    <source>
        <dbReference type="ARBA" id="ARBA00022448"/>
    </source>
</evidence>
<evidence type="ECO:0000256" key="8">
    <source>
        <dbReference type="RuleBase" id="RU363032"/>
    </source>
</evidence>
<keyword evidence="4" id="KW-1003">Cell membrane</keyword>
<dbReference type="CDD" id="cd06261">
    <property type="entry name" value="TM_PBP2"/>
    <property type="match status" value="1"/>
</dbReference>
<dbReference type="NCBIfam" id="TIGR01726">
    <property type="entry name" value="HEQRo_perm_3TM"/>
    <property type="match status" value="1"/>
</dbReference>
<evidence type="ECO:0000256" key="2">
    <source>
        <dbReference type="ARBA" id="ARBA00010072"/>
    </source>
</evidence>
<evidence type="ECO:0000313" key="10">
    <source>
        <dbReference type="EMBL" id="MBW8286186.1"/>
    </source>
</evidence>
<feature type="transmembrane region" description="Helical" evidence="8">
    <location>
        <begin position="20"/>
        <end position="42"/>
    </location>
</feature>
<name>A0ABS7F8T0_9NEIS</name>
<dbReference type="Proteomes" id="UP000711178">
    <property type="component" value="Unassembled WGS sequence"/>
</dbReference>
<reference evidence="10 11" key="1">
    <citation type="submission" date="2021-05" db="EMBL/GenBank/DDBJ databases">
        <title>Draft Whole Genome Sequencing Of Biosensor Chromobacterium violaceum Strain CV026 Reveals A Regulatory RNA In Chromobacterium violaceum Phenotype Regulatory Network.</title>
        <authorList>
            <person name="Hong K.W."/>
            <person name="Chan K.G."/>
            <person name="Chang C.-Y."/>
        </authorList>
    </citation>
    <scope>NUCLEOTIDE SEQUENCE [LARGE SCALE GENOMIC DNA]</scope>
    <source>
        <strain evidence="10 11">ATCC 31532</strain>
    </source>
</reference>
<keyword evidence="7 8" id="KW-0472">Membrane</keyword>
<evidence type="ECO:0000256" key="4">
    <source>
        <dbReference type="ARBA" id="ARBA00022475"/>
    </source>
</evidence>
<feature type="transmembrane region" description="Helical" evidence="8">
    <location>
        <begin position="194"/>
        <end position="213"/>
    </location>
</feature>
<comment type="subcellular location">
    <subcellularLocation>
        <location evidence="1">Cell inner membrane</location>
        <topology evidence="1">Multi-pass membrane protein</topology>
    </subcellularLocation>
    <subcellularLocation>
        <location evidence="8">Cell membrane</location>
        <topology evidence="8">Multi-pass membrane protein</topology>
    </subcellularLocation>
</comment>
<dbReference type="PANTHER" id="PTHR30614:SF1">
    <property type="entry name" value="GLUTAMATE_ASPARTATE IMPORT PERMEASE PROTEIN GLTK"/>
    <property type="match status" value="1"/>
</dbReference>
<feature type="domain" description="ABC transmembrane type-1" evidence="9">
    <location>
        <begin position="18"/>
        <end position="213"/>
    </location>
</feature>
<sequence length="222" mass="23963">MMDFSQILPALPGLSQGMAVTLKLLVGGVAGGVLLGILLALARLSGNKLLAGFATAYVYYFRSIPLLLVISWFYLAVPLLINWLTGSLEPVGAFTSCLTAFVMFEAAFFAEIVRAGIQSIPKGQAAAAYALGMRYHQVMALVVLPQALRKMMPLLLQQSIILFQDTSLVYAVGLMDFLNTARSKGDIVGLPHEFLIFAGLVYFVISFGASRLVKRLQQGLAV</sequence>
<dbReference type="Gene3D" id="1.10.3720.10">
    <property type="entry name" value="MetI-like"/>
    <property type="match status" value="1"/>
</dbReference>
<dbReference type="PANTHER" id="PTHR30614">
    <property type="entry name" value="MEMBRANE COMPONENT OF AMINO ACID ABC TRANSPORTER"/>
    <property type="match status" value="1"/>
</dbReference>
<dbReference type="InterPro" id="IPR010065">
    <property type="entry name" value="AA_ABC_transptr_permease_3TM"/>
</dbReference>
<evidence type="ECO:0000256" key="1">
    <source>
        <dbReference type="ARBA" id="ARBA00004429"/>
    </source>
</evidence>
<evidence type="ECO:0000256" key="5">
    <source>
        <dbReference type="ARBA" id="ARBA00022692"/>
    </source>
</evidence>
<dbReference type="InterPro" id="IPR000515">
    <property type="entry name" value="MetI-like"/>
</dbReference>
<proteinExistence type="inferred from homology"/>
<comment type="similarity">
    <text evidence="2">Belongs to the binding-protein-dependent transport system permease family. HisMQ subfamily.</text>
</comment>
<feature type="transmembrane region" description="Helical" evidence="8">
    <location>
        <begin position="91"/>
        <end position="113"/>
    </location>
</feature>
<gene>
    <name evidence="10" type="ORF">KIF53_00870</name>
</gene>
<dbReference type="SUPFAM" id="SSF161098">
    <property type="entry name" value="MetI-like"/>
    <property type="match status" value="1"/>
</dbReference>